<evidence type="ECO:0000256" key="7">
    <source>
        <dbReference type="ARBA" id="ARBA00022840"/>
    </source>
</evidence>
<dbReference type="Gene3D" id="3.30.260.10">
    <property type="entry name" value="TCP-1-like chaperonin intermediate domain"/>
    <property type="match status" value="1"/>
</dbReference>
<dbReference type="SUPFAM" id="SSF54849">
    <property type="entry name" value="GroEL-intermediate domain like"/>
    <property type="match status" value="1"/>
</dbReference>
<evidence type="ECO:0000259" key="11">
    <source>
        <dbReference type="PROSITE" id="PS50250"/>
    </source>
</evidence>
<dbReference type="PANTHER" id="PTHR11353">
    <property type="entry name" value="CHAPERONIN"/>
    <property type="match status" value="1"/>
</dbReference>
<dbReference type="Pfam" id="PF00118">
    <property type="entry name" value="Cpn60_TCP1"/>
    <property type="match status" value="1"/>
</dbReference>
<dbReference type="SUPFAM" id="SSF52029">
    <property type="entry name" value="GroEL apical domain-like"/>
    <property type="match status" value="1"/>
</dbReference>
<comment type="subunit">
    <text evidence="9">Component of the eukaryotic translation initiation factor 3 (eIF-3) complex.</text>
</comment>
<comment type="similarity">
    <text evidence="3 10">Belongs to the TCP-1 chaperonin family.</text>
</comment>
<dbReference type="EMBL" id="JADGIZ020000002">
    <property type="protein sequence ID" value="KAL2919620.1"/>
    <property type="molecule type" value="Genomic_DNA"/>
</dbReference>
<evidence type="ECO:0000256" key="3">
    <source>
        <dbReference type="ARBA" id="ARBA00008020"/>
    </source>
</evidence>
<dbReference type="InterPro" id="IPR036390">
    <property type="entry name" value="WH_DNA-bd_sf"/>
</dbReference>
<sequence length="965" mass="104188">MAAFVPAEQTLQLARLIADSTGNDSLVDSVAALIESGDAAGLATAFVKHASALLVLPEQDTELAFNAVVGLVRNVPTGDLESVVSAFLDEFVSAEPERVVIKLRILSTLYNSLSAGAHSRFLVFKQIVRVAADGDELDAVVASLAHLEGWMAEWNLSLADRRELLLLISNELDKSPSHAIEAHEFLLKYLFTFQGHAKDTGATEVKTRASKAIVQAIAIPEILCFEDILSLTAVQALGATKLVELAKIFLDKPLAQYKAFVAKNPKFVKENGLSEEDNVRKMRILTLASLASDNLQGEVAYETIAEMLSISEAEVEFWVIDAIRSGLLDAKINQLEKKILVSRATQRVFAGAQWELLRDRLAAWKSSVSDCLRVIDNSKRAQPAAAAAQLGAAALSGAKPPAAAPACHYNADILVPPNRCTPACLAPPPVSRDARLVQSLNPVQIFQENATEERAENARLSAFVGAIAVGDLVKSTLGPKGMDKILQSVSNHKDVMVTNDGATILKSIALDNAAAKVLVNISKVQDDEVGDGTTSVCVLAAELLREGEKLINQKVHPQIIIDGYRIASAAALKALEGAALDHSKNAELFRSDLINIARTTLSSKVLSQDKEYFARLAVDAVLRLKGSTNLDHIQIIKKPGGKLTDSYLDEGFILDKKIGVNQPKRIENAKILIANTPMDTDKIKIFGARVRVDATGKLAELERAEREKMKTKVEKIKAHGINCFVNRQLIYNWPEQLFADSGIAAIEHADFDGIERLALVTGGEIVSTFDHPELVRLGHCDLIEEIIIGEDRLIKFSGVAAGEACTIVLRGATNQLLDEAERSLHDALCVLSQTIQEPRTVLGGGCSEMLMATAVDAIASRTPGKAAVAIEAFGRALRQLPTILADNAGYDSSDLVAKLRAAHAEGKDTSGLDMYKGAVADVRELGITESFKLKRQVLLSATEAAEMILRVDDIIRCAPRARNRE</sequence>
<dbReference type="PROSITE" id="PS00751">
    <property type="entry name" value="TCP1_2"/>
    <property type="match status" value="1"/>
</dbReference>
<evidence type="ECO:0000313" key="13">
    <source>
        <dbReference type="Proteomes" id="UP001527925"/>
    </source>
</evidence>
<comment type="subcellular location">
    <subcellularLocation>
        <location evidence="2 9">Cytoplasm</location>
    </subcellularLocation>
</comment>
<dbReference type="Pfam" id="PF18005">
    <property type="entry name" value="eIF3m_C_helix"/>
    <property type="match status" value="1"/>
</dbReference>
<keyword evidence="6 10" id="KW-0547">Nucleotide-binding</keyword>
<evidence type="ECO:0000256" key="8">
    <source>
        <dbReference type="ARBA" id="ARBA00023186"/>
    </source>
</evidence>
<dbReference type="InterPro" id="IPR027410">
    <property type="entry name" value="TCP-1-like_intermed_sf"/>
</dbReference>
<dbReference type="InterPro" id="IPR027528">
    <property type="entry name" value="eIF3m"/>
</dbReference>
<dbReference type="InterPro" id="IPR027409">
    <property type="entry name" value="GroEL-like_apical_dom_sf"/>
</dbReference>
<dbReference type="SUPFAM" id="SSF48592">
    <property type="entry name" value="GroEL equatorial domain-like"/>
    <property type="match status" value="1"/>
</dbReference>
<evidence type="ECO:0000256" key="10">
    <source>
        <dbReference type="RuleBase" id="RU004187"/>
    </source>
</evidence>
<comment type="function">
    <text evidence="9">Component of the eukaryotic translation initiation factor 3 (eIF-3) complex, which is involved in protein synthesis of a specialized repertoire of mRNAs and, together with other initiation factors, stimulates binding of mRNA and methionyl-tRNAi to the 40S ribosome. The eIF-3 complex specifically targets and initiates translation of a subset of mRNAs involved in cell proliferation.</text>
</comment>
<comment type="caution">
    <text evidence="12">The sequence shown here is derived from an EMBL/GenBank/DDBJ whole genome shotgun (WGS) entry which is preliminary data.</text>
</comment>
<proteinExistence type="inferred from homology"/>
<dbReference type="InterPro" id="IPR012716">
    <property type="entry name" value="Chap_CCT_beta"/>
</dbReference>
<accession>A0ABR4NJH1</accession>
<gene>
    <name evidence="12" type="primary">CCT2</name>
    <name evidence="12" type="ORF">HK105_200532</name>
</gene>
<evidence type="ECO:0000256" key="9">
    <source>
        <dbReference type="HAMAP-Rule" id="MF_03012"/>
    </source>
</evidence>
<feature type="domain" description="PCI" evidence="11">
    <location>
        <begin position="178"/>
        <end position="346"/>
    </location>
</feature>
<dbReference type="NCBIfam" id="TIGR02341">
    <property type="entry name" value="chap_CCT_beta"/>
    <property type="match status" value="1"/>
</dbReference>
<comment type="similarity">
    <text evidence="9">Belongs to the eIF-3 subunit M family.</text>
</comment>
<dbReference type="SMART" id="SM00088">
    <property type="entry name" value="PINT"/>
    <property type="match status" value="1"/>
</dbReference>
<keyword evidence="7 10" id="KW-0067">ATP-binding</keyword>
<dbReference type="Proteomes" id="UP001527925">
    <property type="component" value="Unassembled WGS sequence"/>
</dbReference>
<dbReference type="InterPro" id="IPR053374">
    <property type="entry name" value="TCP-1_chaperonin"/>
</dbReference>
<keyword evidence="8 10" id="KW-0143">Chaperone</keyword>
<keyword evidence="9" id="KW-0648">Protein biosynthesis</keyword>
<dbReference type="PROSITE" id="PS50250">
    <property type="entry name" value="PCI"/>
    <property type="match status" value="1"/>
</dbReference>
<dbReference type="InterPro" id="IPR002423">
    <property type="entry name" value="Cpn60/GroEL/TCP-1"/>
</dbReference>
<dbReference type="Gene3D" id="1.10.560.10">
    <property type="entry name" value="GroEL-like equatorial domain"/>
    <property type="match status" value="1"/>
</dbReference>
<dbReference type="Gene3D" id="3.50.7.10">
    <property type="entry name" value="GroEL"/>
    <property type="match status" value="1"/>
</dbReference>
<keyword evidence="13" id="KW-1185">Reference proteome</keyword>
<dbReference type="InterPro" id="IPR017998">
    <property type="entry name" value="Chaperone_TCP-1"/>
</dbReference>
<dbReference type="PROSITE" id="PS00750">
    <property type="entry name" value="TCP1_1"/>
    <property type="match status" value="1"/>
</dbReference>
<dbReference type="CDD" id="cd03336">
    <property type="entry name" value="TCP1_beta"/>
    <property type="match status" value="1"/>
</dbReference>
<dbReference type="InterPro" id="IPR002194">
    <property type="entry name" value="Chaperonin_TCP-1_CS"/>
</dbReference>
<dbReference type="NCBIfam" id="NF041083">
    <property type="entry name" value="thermosome_beta"/>
    <property type="match status" value="1"/>
</dbReference>
<comment type="subunit">
    <text evidence="4">Component of the T-complex protein 1 (TCP1) complex.</text>
</comment>
<dbReference type="InterPro" id="IPR000717">
    <property type="entry name" value="PCI_dom"/>
</dbReference>
<dbReference type="PROSITE" id="PS00995">
    <property type="entry name" value="TCP1_3"/>
    <property type="match status" value="1"/>
</dbReference>
<name>A0ABR4NJH1_9FUNG</name>
<dbReference type="Pfam" id="PF01399">
    <property type="entry name" value="PCI"/>
    <property type="match status" value="1"/>
</dbReference>
<evidence type="ECO:0000313" key="12">
    <source>
        <dbReference type="EMBL" id="KAL2919620.1"/>
    </source>
</evidence>
<evidence type="ECO:0000256" key="2">
    <source>
        <dbReference type="ARBA" id="ARBA00004496"/>
    </source>
</evidence>
<dbReference type="HAMAP" id="MF_03012">
    <property type="entry name" value="eIF3m"/>
    <property type="match status" value="1"/>
</dbReference>
<keyword evidence="5 9" id="KW-0963">Cytoplasm</keyword>
<dbReference type="InterPro" id="IPR027413">
    <property type="entry name" value="GROEL-like_equatorial_sf"/>
</dbReference>
<organism evidence="12 13">
    <name type="scientific">Polyrhizophydium stewartii</name>
    <dbReference type="NCBI Taxonomy" id="2732419"/>
    <lineage>
        <taxon>Eukaryota</taxon>
        <taxon>Fungi</taxon>
        <taxon>Fungi incertae sedis</taxon>
        <taxon>Chytridiomycota</taxon>
        <taxon>Chytridiomycota incertae sedis</taxon>
        <taxon>Chytridiomycetes</taxon>
        <taxon>Rhizophydiales</taxon>
        <taxon>Rhizophydiales incertae sedis</taxon>
        <taxon>Polyrhizophydium</taxon>
    </lineage>
</organism>
<dbReference type="SUPFAM" id="SSF46785">
    <property type="entry name" value="Winged helix' DNA-binding domain"/>
    <property type="match status" value="1"/>
</dbReference>
<evidence type="ECO:0000256" key="4">
    <source>
        <dbReference type="ARBA" id="ARBA00011381"/>
    </source>
</evidence>
<protein>
    <recommendedName>
        <fullName evidence="9">Eukaryotic translation initiation factor 3 subunit M</fullName>
        <shortName evidence="9">eIF3m</shortName>
    </recommendedName>
</protein>
<dbReference type="InterPro" id="IPR040750">
    <property type="entry name" value="eIF3m_C_helix"/>
</dbReference>
<dbReference type="PRINTS" id="PR00304">
    <property type="entry name" value="TCOMPLEXTCP1"/>
</dbReference>
<reference evidence="12 13" key="1">
    <citation type="submission" date="2023-09" db="EMBL/GenBank/DDBJ databases">
        <title>Pangenome analysis of Batrachochytrium dendrobatidis and related Chytrids.</title>
        <authorList>
            <person name="Yacoub M.N."/>
            <person name="Stajich J.E."/>
            <person name="James T.Y."/>
        </authorList>
    </citation>
    <scope>NUCLEOTIDE SEQUENCE [LARGE SCALE GENOMIC DNA]</scope>
    <source>
        <strain evidence="12 13">JEL0888</strain>
    </source>
</reference>
<evidence type="ECO:0000256" key="1">
    <source>
        <dbReference type="ARBA" id="ARBA00002912"/>
    </source>
</evidence>
<evidence type="ECO:0000256" key="5">
    <source>
        <dbReference type="ARBA" id="ARBA00022490"/>
    </source>
</evidence>
<comment type="function">
    <text evidence="1">Molecular chaperone; assists the folding of proteins upon ATP hydrolysis.</text>
</comment>
<evidence type="ECO:0000256" key="6">
    <source>
        <dbReference type="ARBA" id="ARBA00022741"/>
    </source>
</evidence>
<keyword evidence="9" id="KW-0396">Initiation factor</keyword>